<dbReference type="EMBL" id="OX596093">
    <property type="protein sequence ID" value="CAI9714391.1"/>
    <property type="molecule type" value="Genomic_DNA"/>
</dbReference>
<evidence type="ECO:0000313" key="2">
    <source>
        <dbReference type="Proteomes" id="UP001162501"/>
    </source>
</evidence>
<name>A0ACB0FPT4_RANTA</name>
<organism evidence="1 2">
    <name type="scientific">Rangifer tarandus platyrhynchus</name>
    <name type="common">Svalbard reindeer</name>
    <dbReference type="NCBI Taxonomy" id="3082113"/>
    <lineage>
        <taxon>Eukaryota</taxon>
        <taxon>Metazoa</taxon>
        <taxon>Chordata</taxon>
        <taxon>Craniata</taxon>
        <taxon>Vertebrata</taxon>
        <taxon>Euteleostomi</taxon>
        <taxon>Mammalia</taxon>
        <taxon>Eutheria</taxon>
        <taxon>Laurasiatheria</taxon>
        <taxon>Artiodactyla</taxon>
        <taxon>Ruminantia</taxon>
        <taxon>Pecora</taxon>
        <taxon>Cervidae</taxon>
        <taxon>Odocoileinae</taxon>
        <taxon>Rangifer</taxon>
    </lineage>
</organism>
<accession>A0ACB0FPT4</accession>
<proteinExistence type="predicted"/>
<dbReference type="Proteomes" id="UP001162501">
    <property type="component" value="Chromosome 9"/>
</dbReference>
<reference evidence="1" key="1">
    <citation type="submission" date="2023-05" db="EMBL/GenBank/DDBJ databases">
        <authorList>
            <consortium name="ELIXIR-Norway"/>
        </authorList>
    </citation>
    <scope>NUCLEOTIDE SEQUENCE</scope>
</reference>
<sequence length="252" mass="27153">MEGNFFRNSGHRCQLEEEVQSRFTTTSPSLRVSGTQVFTQVSETSAPQCSGLQRKAGKTLSRVVCKRHPPSLATQRRGPAQGTDEDWGRGGLQSELRIPGGGGGAGRPGALCARGQALRRVGAWVLGGAWAERPGPERTHLAAAERVRRRAGERADSGNEAGRAGPRAVLFRSGRACPGRANPQALHTALGRRRSHRPGLMSRRRAAPRAGPRRLRSGDLLCAPPQRKQQLTVPGTSQRSWPLDEGGDTRDP</sequence>
<evidence type="ECO:0000313" key="1">
    <source>
        <dbReference type="EMBL" id="CAI9714391.1"/>
    </source>
</evidence>
<gene>
    <name evidence="1" type="ORF">MRATA1EN3_LOCUS25604</name>
</gene>
<protein>
    <submittedName>
        <fullName evidence="1">Uncharacterized protein</fullName>
    </submittedName>
</protein>